<dbReference type="Pfam" id="PF13489">
    <property type="entry name" value="Methyltransf_23"/>
    <property type="match status" value="1"/>
</dbReference>
<evidence type="ECO:0000313" key="2">
    <source>
        <dbReference type="Proteomes" id="UP000253551"/>
    </source>
</evidence>
<dbReference type="AlphaFoldDB" id="A0A367III6"/>
<proteinExistence type="predicted"/>
<accession>A0A367III6</accession>
<feature type="non-terminal residue" evidence="1">
    <location>
        <position position="267"/>
    </location>
</feature>
<feature type="non-terminal residue" evidence="1">
    <location>
        <position position="1"/>
    </location>
</feature>
<name>A0A367III6_RHIST</name>
<evidence type="ECO:0000313" key="1">
    <source>
        <dbReference type="EMBL" id="RCH77484.1"/>
    </source>
</evidence>
<dbReference type="Gene3D" id="3.40.50.150">
    <property type="entry name" value="Vaccinia Virus protein VP39"/>
    <property type="match status" value="1"/>
</dbReference>
<keyword evidence="2" id="KW-1185">Reference proteome</keyword>
<dbReference type="OrthoDB" id="2257279at2759"/>
<reference evidence="1 2" key="1">
    <citation type="journal article" date="2018" name="G3 (Bethesda)">
        <title>Phylogenetic and Phylogenomic Definition of Rhizopus Species.</title>
        <authorList>
            <person name="Gryganskyi A.P."/>
            <person name="Golan J."/>
            <person name="Dolatabadi S."/>
            <person name="Mondo S."/>
            <person name="Robb S."/>
            <person name="Idnurm A."/>
            <person name="Muszewska A."/>
            <person name="Steczkiewicz K."/>
            <person name="Masonjones S."/>
            <person name="Liao H.L."/>
            <person name="Gajdeczka M.T."/>
            <person name="Anike F."/>
            <person name="Vuek A."/>
            <person name="Anishchenko I.M."/>
            <person name="Voigt K."/>
            <person name="de Hoog G.S."/>
            <person name="Smith M.E."/>
            <person name="Heitman J."/>
            <person name="Vilgalys R."/>
            <person name="Stajich J.E."/>
        </authorList>
    </citation>
    <scope>NUCLEOTIDE SEQUENCE [LARGE SCALE GENOMIC DNA]</scope>
    <source>
        <strain evidence="1 2">LSU 92-RS-03</strain>
    </source>
</reference>
<organism evidence="1 2">
    <name type="scientific">Rhizopus stolonifer</name>
    <name type="common">Rhizopus nigricans</name>
    <dbReference type="NCBI Taxonomy" id="4846"/>
    <lineage>
        <taxon>Eukaryota</taxon>
        <taxon>Fungi</taxon>
        <taxon>Fungi incertae sedis</taxon>
        <taxon>Mucoromycota</taxon>
        <taxon>Mucoromycotina</taxon>
        <taxon>Mucoromycetes</taxon>
        <taxon>Mucorales</taxon>
        <taxon>Mucorineae</taxon>
        <taxon>Rhizopodaceae</taxon>
        <taxon>Rhizopus</taxon>
    </lineage>
</organism>
<dbReference type="InterPro" id="IPR029063">
    <property type="entry name" value="SAM-dependent_MTases_sf"/>
</dbReference>
<dbReference type="CDD" id="cd02440">
    <property type="entry name" value="AdoMet_MTases"/>
    <property type="match status" value="1"/>
</dbReference>
<evidence type="ECO:0008006" key="3">
    <source>
        <dbReference type="Google" id="ProtNLM"/>
    </source>
</evidence>
<gene>
    <name evidence="1" type="ORF">CU098_003401</name>
</gene>
<dbReference type="EMBL" id="PJQM01008043">
    <property type="protein sequence ID" value="RCH77484.1"/>
    <property type="molecule type" value="Genomic_DNA"/>
</dbReference>
<dbReference type="STRING" id="4846.A0A367III6"/>
<sequence length="267" mass="30220">KKKTSSVSSGRTFSDSFNNNTSTLSGCQPKFSLEIEADSLRQQSLHYLIKHLFQKAYFAPIDNLLSQPDSAALDIGCGSQASWLLDVSPDFPNCTFYGFDLLDIFEEGQGILIPNNCRLKKHDVFDGLAYKDNTFDFVHQRMMHLVYPQDKIPWLFEEILRVTKDNGWVELIEPDLSPKRCGPLFEKVYNAVRITIKELFGSPFHGPSLVKRMSEAGLVDIQTDYGSLPICWGGYIGKLVYENALQGFRVFGPAIFEHLELEGEFDS</sequence>
<comment type="caution">
    <text evidence="1">The sequence shown here is derived from an EMBL/GenBank/DDBJ whole genome shotgun (WGS) entry which is preliminary data.</text>
</comment>
<dbReference type="Proteomes" id="UP000253551">
    <property type="component" value="Unassembled WGS sequence"/>
</dbReference>
<dbReference type="SUPFAM" id="SSF53335">
    <property type="entry name" value="S-adenosyl-L-methionine-dependent methyltransferases"/>
    <property type="match status" value="1"/>
</dbReference>
<protein>
    <recommendedName>
        <fullName evidence="3">Methyltransferase domain-containing protein</fullName>
    </recommendedName>
</protein>